<feature type="compositionally biased region" description="Low complexity" evidence="7">
    <location>
        <begin position="94"/>
        <end position="105"/>
    </location>
</feature>
<keyword evidence="10" id="KW-1185">Reference proteome</keyword>
<feature type="compositionally biased region" description="Basic and acidic residues" evidence="7">
    <location>
        <begin position="109"/>
        <end position="137"/>
    </location>
</feature>
<sequence length="404" mass="44676">MGDDGQASGPAAAWYYLDEKSETIGPLQEDGLRSLRASGVVSDATLVWRSGLPSWQPFQTCFASPVTVGSKRSAAAYSMDEMTFGEGEPRHRSSGAGKASSSTRARASKSVDDGKVDAALEKERRRQKENQDAKKAKEGWFSLQRNTSVYVKGLPSDAVEGEVEEYFSKCGVIKLDEEGRPKVKIYSDPETGAPKGDGLVTYLKRPSVELACQILDGAQFRPGSHPLSVSEAKFEMKGEAYVKKKRKAGAASSKVLKKIAERQEQKALDWSGFDGEREQRARDVTAVLKFMFDPMEAEASGSGGEDAFFAELEADVRSECQTKCCDIESVTIYRHNPQGVVSVLFRLPQSAAKCVSVMHGRWFGGKQIEADLYDGHSNYFVKRREETEEEQRQRLERFASDLEK</sequence>
<evidence type="ECO:0000313" key="9">
    <source>
        <dbReference type="EMBL" id="WZN66455.1"/>
    </source>
</evidence>
<dbReference type="GO" id="GO:0003723">
    <property type="term" value="F:RNA binding"/>
    <property type="evidence" value="ECO:0007669"/>
    <property type="project" value="UniProtKB-UniRule"/>
</dbReference>
<dbReference type="GO" id="GO:0005684">
    <property type="term" value="C:U2-type spliceosomal complex"/>
    <property type="evidence" value="ECO:0007669"/>
    <property type="project" value="TreeGrafter"/>
</dbReference>
<dbReference type="Pfam" id="PF00076">
    <property type="entry name" value="RRM_1"/>
    <property type="match status" value="1"/>
</dbReference>
<comment type="similarity">
    <text evidence="1">Belongs to the HTATSF1 family.</text>
</comment>
<keyword evidence="4 6" id="KW-0694">RNA-binding</keyword>
<dbReference type="CDD" id="cd12285">
    <property type="entry name" value="RRM3_RBM39_like"/>
    <property type="match status" value="1"/>
</dbReference>
<dbReference type="InterPro" id="IPR034393">
    <property type="entry name" value="TatSF1-like"/>
</dbReference>
<gene>
    <name evidence="9" type="ORF">HKI87_15g80220</name>
</gene>
<proteinExistence type="inferred from homology"/>
<keyword evidence="5" id="KW-0508">mRNA splicing</keyword>
<dbReference type="FunFam" id="3.30.70.330:FF:000105">
    <property type="entry name" value="HIV Tat-specific factor 1 homolog"/>
    <property type="match status" value="1"/>
</dbReference>
<dbReference type="InterPro" id="IPR012677">
    <property type="entry name" value="Nucleotide-bd_a/b_plait_sf"/>
</dbReference>
<evidence type="ECO:0000256" key="1">
    <source>
        <dbReference type="ARBA" id="ARBA00007747"/>
    </source>
</evidence>
<dbReference type="FunFam" id="3.30.70.330:FF:000329">
    <property type="entry name" value="splicing factor U2AF-associated protein 2"/>
    <property type="match status" value="1"/>
</dbReference>
<protein>
    <submittedName>
        <fullName evidence="9">Splicing factor U2AF-associated protein</fullName>
    </submittedName>
</protein>
<dbReference type="GO" id="GO:0005686">
    <property type="term" value="C:U2 snRNP"/>
    <property type="evidence" value="ECO:0007669"/>
    <property type="project" value="TreeGrafter"/>
</dbReference>
<dbReference type="SMART" id="SM00360">
    <property type="entry name" value="RRM"/>
    <property type="match status" value="2"/>
</dbReference>
<dbReference type="InterPro" id="IPR035979">
    <property type="entry name" value="RBD_domain_sf"/>
</dbReference>
<keyword evidence="2" id="KW-0507">mRNA processing</keyword>
<dbReference type="GO" id="GO:0000398">
    <property type="term" value="P:mRNA splicing, via spliceosome"/>
    <property type="evidence" value="ECO:0007669"/>
    <property type="project" value="InterPro"/>
</dbReference>
<accession>A0AAX4PL97</accession>
<organism evidence="9 10">
    <name type="scientific">Chloropicon roscoffensis</name>
    <dbReference type="NCBI Taxonomy" id="1461544"/>
    <lineage>
        <taxon>Eukaryota</taxon>
        <taxon>Viridiplantae</taxon>
        <taxon>Chlorophyta</taxon>
        <taxon>Chloropicophyceae</taxon>
        <taxon>Chloropicales</taxon>
        <taxon>Chloropicaceae</taxon>
        <taxon>Chloropicon</taxon>
    </lineage>
</organism>
<dbReference type="Pfam" id="PF14237">
    <property type="entry name" value="GYF_2"/>
    <property type="match status" value="1"/>
</dbReference>
<dbReference type="Gene3D" id="3.30.70.330">
    <property type="match status" value="2"/>
</dbReference>
<evidence type="ECO:0000256" key="2">
    <source>
        <dbReference type="ARBA" id="ARBA00022664"/>
    </source>
</evidence>
<dbReference type="EMBL" id="CP151515">
    <property type="protein sequence ID" value="WZN66455.1"/>
    <property type="molecule type" value="Genomic_DNA"/>
</dbReference>
<evidence type="ECO:0000259" key="8">
    <source>
        <dbReference type="PROSITE" id="PS50102"/>
    </source>
</evidence>
<dbReference type="AlphaFoldDB" id="A0AAX4PL97"/>
<dbReference type="PANTHER" id="PTHR15608:SF0">
    <property type="entry name" value="HIV TAT-SPECIFIC FACTOR 1"/>
    <property type="match status" value="1"/>
</dbReference>
<dbReference type="PROSITE" id="PS50102">
    <property type="entry name" value="RRM"/>
    <property type="match status" value="1"/>
</dbReference>
<evidence type="ECO:0000256" key="3">
    <source>
        <dbReference type="ARBA" id="ARBA00022737"/>
    </source>
</evidence>
<evidence type="ECO:0000256" key="4">
    <source>
        <dbReference type="ARBA" id="ARBA00022884"/>
    </source>
</evidence>
<dbReference type="SUPFAM" id="SSF54928">
    <property type="entry name" value="RNA-binding domain, RBD"/>
    <property type="match status" value="2"/>
</dbReference>
<dbReference type="CDD" id="cd12281">
    <property type="entry name" value="RRM1_TatSF1_like"/>
    <property type="match status" value="1"/>
</dbReference>
<evidence type="ECO:0000256" key="5">
    <source>
        <dbReference type="ARBA" id="ARBA00023187"/>
    </source>
</evidence>
<dbReference type="InterPro" id="IPR025640">
    <property type="entry name" value="GYF_2"/>
</dbReference>
<dbReference type="Proteomes" id="UP001472866">
    <property type="component" value="Chromosome 15"/>
</dbReference>
<evidence type="ECO:0000256" key="7">
    <source>
        <dbReference type="SAM" id="MobiDB-lite"/>
    </source>
</evidence>
<evidence type="ECO:0000313" key="10">
    <source>
        <dbReference type="Proteomes" id="UP001472866"/>
    </source>
</evidence>
<evidence type="ECO:0000256" key="6">
    <source>
        <dbReference type="PROSITE-ProRule" id="PRU00176"/>
    </source>
</evidence>
<keyword evidence="3" id="KW-0677">Repeat</keyword>
<dbReference type="InterPro" id="IPR000504">
    <property type="entry name" value="RRM_dom"/>
</dbReference>
<feature type="region of interest" description="Disordered" evidence="7">
    <location>
        <begin position="83"/>
        <end position="137"/>
    </location>
</feature>
<dbReference type="InterPro" id="IPR034392">
    <property type="entry name" value="TatSF1-like_RRM1"/>
</dbReference>
<feature type="domain" description="RRM" evidence="8">
    <location>
        <begin position="147"/>
        <end position="234"/>
    </location>
</feature>
<reference evidence="9 10" key="1">
    <citation type="submission" date="2024-03" db="EMBL/GenBank/DDBJ databases">
        <title>Complete genome sequence of the green alga Chloropicon roscoffensis RCC1871.</title>
        <authorList>
            <person name="Lemieux C."/>
            <person name="Pombert J.-F."/>
            <person name="Otis C."/>
            <person name="Turmel M."/>
        </authorList>
    </citation>
    <scope>NUCLEOTIDE SEQUENCE [LARGE SCALE GENOMIC DNA]</scope>
    <source>
        <strain evidence="9 10">RCC1871</strain>
    </source>
</reference>
<dbReference type="PANTHER" id="PTHR15608">
    <property type="entry name" value="SPLICING FACTOR U2AF-ASSOCIATED PROTEIN 2"/>
    <property type="match status" value="1"/>
</dbReference>
<name>A0AAX4PL97_9CHLO</name>